<dbReference type="Proteomes" id="UP000054815">
    <property type="component" value="Unassembled WGS sequence"/>
</dbReference>
<feature type="compositionally biased region" description="Basic residues" evidence="1">
    <location>
        <begin position="9"/>
        <end position="20"/>
    </location>
</feature>
<name>A0A0V0W7H5_TRIPS</name>
<dbReference type="AlphaFoldDB" id="A0A0V0W7H5"/>
<evidence type="ECO:0000313" key="3">
    <source>
        <dbReference type="Proteomes" id="UP000054815"/>
    </source>
</evidence>
<dbReference type="EMBL" id="JYDU01001172">
    <property type="protein sequence ID" value="KRX71490.1"/>
    <property type="molecule type" value="Genomic_DNA"/>
</dbReference>
<feature type="region of interest" description="Disordered" evidence="1">
    <location>
        <begin position="1"/>
        <end position="32"/>
    </location>
</feature>
<evidence type="ECO:0000256" key="1">
    <source>
        <dbReference type="SAM" id="MobiDB-lite"/>
    </source>
</evidence>
<gene>
    <name evidence="2" type="ORF">T4E_10373</name>
</gene>
<accession>A0A0V0W7H5</accession>
<proteinExistence type="predicted"/>
<comment type="caution">
    <text evidence="2">The sequence shown here is derived from an EMBL/GenBank/DDBJ whole genome shotgun (WGS) entry which is preliminary data.</text>
</comment>
<sequence>MFSISACRPTRKRRKRRRAFNRSIWMGGPASS</sequence>
<protein>
    <submittedName>
        <fullName evidence="2">Uncharacterized protein</fullName>
    </submittedName>
</protein>
<organism evidence="2 3">
    <name type="scientific">Trichinella pseudospiralis</name>
    <name type="common">Parasitic roundworm</name>
    <dbReference type="NCBI Taxonomy" id="6337"/>
    <lineage>
        <taxon>Eukaryota</taxon>
        <taxon>Metazoa</taxon>
        <taxon>Ecdysozoa</taxon>
        <taxon>Nematoda</taxon>
        <taxon>Enoplea</taxon>
        <taxon>Dorylaimia</taxon>
        <taxon>Trichinellida</taxon>
        <taxon>Trichinellidae</taxon>
        <taxon>Trichinella</taxon>
    </lineage>
</organism>
<reference evidence="2 3" key="1">
    <citation type="submission" date="2015-01" db="EMBL/GenBank/DDBJ databases">
        <title>Evolution of Trichinella species and genotypes.</title>
        <authorList>
            <person name="Korhonen P.K."/>
            <person name="Edoardo P."/>
            <person name="Giuseppe L.R."/>
            <person name="Gasser R.B."/>
        </authorList>
    </citation>
    <scope>NUCLEOTIDE SEQUENCE [LARGE SCALE GENOMIC DNA]</scope>
    <source>
        <strain evidence="2">ISS141</strain>
    </source>
</reference>
<evidence type="ECO:0000313" key="2">
    <source>
        <dbReference type="EMBL" id="KRX71490.1"/>
    </source>
</evidence>